<name>A0A1B6DM34_9HEMI</name>
<proteinExistence type="predicted"/>
<protein>
    <submittedName>
        <fullName evidence="4">Uncharacterized protein</fullName>
    </submittedName>
</protein>
<reference evidence="4" key="1">
    <citation type="submission" date="2015-12" db="EMBL/GenBank/DDBJ databases">
        <title>De novo transcriptome assembly of four potential Pierce s Disease insect vectors from Arizona vineyards.</title>
        <authorList>
            <person name="Tassone E.E."/>
        </authorList>
    </citation>
    <scope>NUCLEOTIDE SEQUENCE</scope>
</reference>
<keyword evidence="2" id="KW-0732">Signal</keyword>
<evidence type="ECO:0000313" key="3">
    <source>
        <dbReference type="EMBL" id="JAS12639.1"/>
    </source>
</evidence>
<dbReference type="AlphaFoldDB" id="A0A1B6DM34"/>
<dbReference type="EMBL" id="GEDC01004709">
    <property type="protein sequence ID" value="JAS32589.1"/>
    <property type="molecule type" value="Transcribed_RNA"/>
</dbReference>
<dbReference type="EMBL" id="GEDC01024659">
    <property type="protein sequence ID" value="JAS12639.1"/>
    <property type="molecule type" value="Transcribed_RNA"/>
</dbReference>
<organism evidence="4">
    <name type="scientific">Clastoptera arizonana</name>
    <name type="common">Arizona spittle bug</name>
    <dbReference type="NCBI Taxonomy" id="38151"/>
    <lineage>
        <taxon>Eukaryota</taxon>
        <taxon>Metazoa</taxon>
        <taxon>Ecdysozoa</taxon>
        <taxon>Arthropoda</taxon>
        <taxon>Hexapoda</taxon>
        <taxon>Insecta</taxon>
        <taxon>Pterygota</taxon>
        <taxon>Neoptera</taxon>
        <taxon>Paraneoptera</taxon>
        <taxon>Hemiptera</taxon>
        <taxon>Auchenorrhyncha</taxon>
        <taxon>Cercopoidea</taxon>
        <taxon>Clastopteridae</taxon>
        <taxon>Clastoptera</taxon>
    </lineage>
</organism>
<evidence type="ECO:0000313" key="5">
    <source>
        <dbReference type="EMBL" id="JAS32589.1"/>
    </source>
</evidence>
<gene>
    <name evidence="5" type="ORF">g.18848</name>
    <name evidence="3" type="ORF">g.18850</name>
    <name evidence="4" type="ORF">g.18852</name>
</gene>
<dbReference type="EMBL" id="GEDC01010564">
    <property type="protein sequence ID" value="JAS26734.1"/>
    <property type="molecule type" value="Transcribed_RNA"/>
</dbReference>
<evidence type="ECO:0000256" key="2">
    <source>
        <dbReference type="SAM" id="SignalP"/>
    </source>
</evidence>
<evidence type="ECO:0000313" key="4">
    <source>
        <dbReference type="EMBL" id="JAS26734.1"/>
    </source>
</evidence>
<feature type="signal peptide" evidence="2">
    <location>
        <begin position="1"/>
        <end position="21"/>
    </location>
</feature>
<feature type="chain" id="PRO_5008581357" evidence="2">
    <location>
        <begin position="22"/>
        <end position="466"/>
    </location>
</feature>
<accession>A0A1B6DM34</accession>
<feature type="region of interest" description="Disordered" evidence="1">
    <location>
        <begin position="433"/>
        <end position="466"/>
    </location>
</feature>
<sequence length="466" mass="52034">MCRCAVSSLFWLLTLLASTTGALDKPDISWGDWIIIDDTGTGDSGASLLLRRITPKSVFVAPNFNSCPEGYSQDSLGRCVKIVQINKQAQWNFFLDKIKAMYSPQPSKVGKESGPFHINLPIGGGVAAPAKQTTQATTTQQDTSTPSTVEEVLSTIDMDRETSTISQETSKTEEIRSTTKLEQEAIEEEATKSTMKVEDTTRVEEVTKNNDYVDESTIKTDETTKLDTEITKSFTDLEKETTTEKVEDADSKAKDFENQTENITEIFLKSEEVEFEENAGQEESEIKRPFIIVVTGKPDVESVTESDASVSDTPVPSETVTLQPVDVKPPQSVKSKCDLSVEVMKIDDGLRSSINCEPPNASPESVPTPADPIDPESQVRFPSQSNLPVRKASTYIRFPSETKSWDSRIPFRWPPSWDYRRSPDIVAWPPVEKPSSNYHHYTPQSSIHHTQSWSNSPPWRRIVQRN</sequence>
<evidence type="ECO:0000256" key="1">
    <source>
        <dbReference type="SAM" id="MobiDB-lite"/>
    </source>
</evidence>
<feature type="compositionally biased region" description="Polar residues" evidence="1">
    <location>
        <begin position="434"/>
        <end position="457"/>
    </location>
</feature>